<name>A0A242CF20_9ENTE</name>
<evidence type="ECO:0000313" key="3">
    <source>
        <dbReference type="Proteomes" id="UP000195139"/>
    </source>
</evidence>
<dbReference type="EMBL" id="NGLE01000002">
    <property type="protein sequence ID" value="OTO08806.1"/>
    <property type="molecule type" value="Genomic_DNA"/>
</dbReference>
<evidence type="ECO:0000313" key="1">
    <source>
        <dbReference type="EMBL" id="MEI5994333.1"/>
    </source>
</evidence>
<dbReference type="RefSeq" id="WP_086330718.1">
    <property type="nucleotide sequence ID" value="NZ_NGLE02000001.1"/>
</dbReference>
<dbReference type="STRING" id="1834181.A5880_001806"/>
<organism evidence="2">
    <name type="scientific">Candidatus Enterococcus mansonii</name>
    <dbReference type="NCBI Taxonomy" id="1834181"/>
    <lineage>
        <taxon>Bacteria</taxon>
        <taxon>Bacillati</taxon>
        <taxon>Bacillota</taxon>
        <taxon>Bacilli</taxon>
        <taxon>Lactobacillales</taxon>
        <taxon>Enterococcaceae</taxon>
        <taxon>Enterococcus</taxon>
    </lineage>
</organism>
<accession>A0A242CF20</accession>
<sequence>MGTNKARIDKSIKMILEGKTIDEAKLSIPEITSTMKSNFIDKEVSEQAYQSIVGVVGGKLSKIYELDEDEYEEIANDLFKREQWVNEVMELVEDDSDSEMSDVLLKALRISLGETVKEERDETYFVEKLLYQIVFLSLANTMQGALESLDEGITILQIRKEFIKPLADKLFEDDVRENISKLVEGKITLATINEQIANKLKNFGGF</sequence>
<dbReference type="Proteomes" id="UP000195139">
    <property type="component" value="Unassembled WGS sequence"/>
</dbReference>
<dbReference type="EMBL" id="NGLE02000001">
    <property type="protein sequence ID" value="MEI5994333.1"/>
    <property type="molecule type" value="Genomic_DNA"/>
</dbReference>
<evidence type="ECO:0000313" key="2">
    <source>
        <dbReference type="EMBL" id="OTO08806.1"/>
    </source>
</evidence>
<reference evidence="2" key="1">
    <citation type="submission" date="2017-05" db="EMBL/GenBank/DDBJ databases">
        <title>The Genome Sequence of Enterococcus sp. 4G2_DIV0659.</title>
        <authorList>
            <consortium name="The Broad Institute Genomics Platform"/>
            <consortium name="The Broad Institute Genomic Center for Infectious Diseases"/>
            <person name="Earl A."/>
            <person name="Manson A."/>
            <person name="Schwartman J."/>
            <person name="Gilmore M."/>
            <person name="Abouelleil A."/>
            <person name="Cao P."/>
            <person name="Chapman S."/>
            <person name="Cusick C."/>
            <person name="Shea T."/>
            <person name="Young S."/>
            <person name="Neafsey D."/>
            <person name="Nusbaum C."/>
            <person name="Birren B."/>
        </authorList>
    </citation>
    <scope>NUCLEOTIDE SEQUENCE [LARGE SCALE GENOMIC DNA]</scope>
    <source>
        <strain evidence="2">4G2_DIV0659</strain>
    </source>
</reference>
<proteinExistence type="predicted"/>
<reference evidence="1 3" key="2">
    <citation type="submission" date="2018-07" db="EMBL/GenBank/DDBJ databases">
        <title>The Genome Sequence of Enterococcus sp. DIV0659b.</title>
        <authorList>
            <consortium name="The Broad Institute Genomics Platform"/>
            <consortium name="The Broad Institute Genomic Center for Infectious Diseases"/>
            <person name="Earl A."/>
            <person name="Manson A."/>
            <person name="Schwartman J."/>
            <person name="Gilmore M."/>
            <person name="Abouelleil A."/>
            <person name="Cao P."/>
            <person name="Chapman S."/>
            <person name="Cusick C."/>
            <person name="Shea T."/>
            <person name="Young S."/>
            <person name="Neafsey D."/>
            <person name="Nusbaum C."/>
            <person name="Birren B."/>
        </authorList>
    </citation>
    <scope>NUCLEOTIDE SEQUENCE [LARGE SCALE GENOMIC DNA]</scope>
    <source>
        <strain evidence="1 3">4G2_DIV0659</strain>
    </source>
</reference>
<dbReference type="AlphaFoldDB" id="A0A242CF20"/>
<comment type="caution">
    <text evidence="2">The sequence shown here is derived from an EMBL/GenBank/DDBJ whole genome shotgun (WGS) entry which is preliminary data.</text>
</comment>
<dbReference type="OrthoDB" id="3010313at2"/>
<gene>
    <name evidence="2" type="ORF">A5880_001806</name>
    <name evidence="1" type="ORF">A5880_001891</name>
</gene>
<keyword evidence="3" id="KW-1185">Reference proteome</keyword>
<protein>
    <submittedName>
        <fullName evidence="2">Uncharacterized protein</fullName>
    </submittedName>
</protein>